<name>A0A1G9ANN4_9BACI</name>
<reference evidence="2 3" key="1">
    <citation type="submission" date="2016-10" db="EMBL/GenBank/DDBJ databases">
        <authorList>
            <person name="de Groot N.N."/>
        </authorList>
    </citation>
    <scope>NUCLEOTIDE SEQUENCE [LARGE SCALE GENOMIC DNA]</scope>
    <source>
        <strain evidence="2 3">CGMCC 1.6502</strain>
    </source>
</reference>
<protein>
    <recommendedName>
        <fullName evidence="4">YqcI/YcgG family protein</fullName>
    </recommendedName>
</protein>
<sequence length="240" mass="28552">MELTQKPESVNDTHYQHFLSFTRKMTDKQHKFPCIPAVQGFHLNHFRFGFLKDPAQKETISMMAALLKEYSHQYRDIGQYTSLIVFFDEKENIEWSLPDYENAFWKMLTELSALDPIDWPEKIPLNAADPLWEFCFHGERYFVYSATPQHKNRQSRHFPCFLLAFTPRWAFDKFEAHAAAPFVKRKIRERLTEYDAIAPHPDLKAYGQPDNYEANQYFLPDNQSTRKSCPFHSYKQHRST</sequence>
<feature type="region of interest" description="Disordered" evidence="1">
    <location>
        <begin position="221"/>
        <end position="240"/>
    </location>
</feature>
<dbReference type="Proteomes" id="UP000198694">
    <property type="component" value="Unassembled WGS sequence"/>
</dbReference>
<evidence type="ECO:0000313" key="3">
    <source>
        <dbReference type="Proteomes" id="UP000198694"/>
    </source>
</evidence>
<accession>A0A1G9ANN4</accession>
<gene>
    <name evidence="2" type="ORF">SAMN05216243_2629</name>
</gene>
<proteinExistence type="predicted"/>
<keyword evidence="3" id="KW-1185">Reference proteome</keyword>
<dbReference type="EMBL" id="FNFL01000004">
    <property type="protein sequence ID" value="SDK28841.1"/>
    <property type="molecule type" value="Genomic_DNA"/>
</dbReference>
<evidence type="ECO:0000313" key="2">
    <source>
        <dbReference type="EMBL" id="SDK28841.1"/>
    </source>
</evidence>
<organism evidence="2 3">
    <name type="scientific">Sediminibacillus albus</name>
    <dbReference type="NCBI Taxonomy" id="407036"/>
    <lineage>
        <taxon>Bacteria</taxon>
        <taxon>Bacillati</taxon>
        <taxon>Bacillota</taxon>
        <taxon>Bacilli</taxon>
        <taxon>Bacillales</taxon>
        <taxon>Bacillaceae</taxon>
        <taxon>Sediminibacillus</taxon>
    </lineage>
</organism>
<evidence type="ECO:0000256" key="1">
    <source>
        <dbReference type="SAM" id="MobiDB-lite"/>
    </source>
</evidence>
<dbReference type="PANTHER" id="PTHR40045">
    <property type="entry name" value="YCGG FAMILY PROTEIN"/>
    <property type="match status" value="1"/>
</dbReference>
<dbReference type="InterPro" id="IPR014988">
    <property type="entry name" value="Uncharacterised_YqcI/YcgG"/>
</dbReference>
<dbReference type="PANTHER" id="PTHR40045:SF1">
    <property type="entry name" value="YQCI_YCGG FAMILY PROTEIN"/>
    <property type="match status" value="1"/>
</dbReference>
<evidence type="ECO:0008006" key="4">
    <source>
        <dbReference type="Google" id="ProtNLM"/>
    </source>
</evidence>
<dbReference type="STRING" id="407036.SAMN05216243_2629"/>
<dbReference type="Pfam" id="PF08892">
    <property type="entry name" value="YqcI_YcgG"/>
    <property type="match status" value="1"/>
</dbReference>
<dbReference type="AlphaFoldDB" id="A0A1G9ANN4"/>
<dbReference type="OrthoDB" id="112290at2"/>